<feature type="coiled-coil region" evidence="3">
    <location>
        <begin position="110"/>
        <end position="189"/>
    </location>
</feature>
<dbReference type="InterPro" id="IPR050465">
    <property type="entry name" value="UPF0194_transport"/>
</dbReference>
<proteinExistence type="predicted"/>
<dbReference type="Pfam" id="PF25989">
    <property type="entry name" value="YknX_C"/>
    <property type="match status" value="1"/>
</dbReference>
<evidence type="ECO:0000256" key="3">
    <source>
        <dbReference type="SAM" id="Coils"/>
    </source>
</evidence>
<reference evidence="6 7" key="1">
    <citation type="submission" date="2018-07" db="EMBL/GenBank/DDBJ databases">
        <title>Venubactetium sediminum gen. nov., sp. nov., isolated from a marine solar saltern.</title>
        <authorList>
            <person name="Wang S."/>
        </authorList>
    </citation>
    <scope>NUCLEOTIDE SEQUENCE [LARGE SCALE GENOMIC DNA]</scope>
    <source>
        <strain evidence="6 7">WD2A32</strain>
    </source>
</reference>
<dbReference type="Gene3D" id="1.10.287.470">
    <property type="entry name" value="Helix hairpin bin"/>
    <property type="match status" value="1"/>
</dbReference>
<dbReference type="SUPFAM" id="SSF56954">
    <property type="entry name" value="Outer membrane efflux proteins (OEP)"/>
    <property type="match status" value="1"/>
</dbReference>
<sequence length="403" mass="43703">MGILGRRWIVWTLLALGVAALLALALWPRAEEVEVAVVERGAMRVTVQDEGRTRVRELYSVAAPVAGELDRIDLEAGDRVTAGETVVARIRPMESPFLDPRSEAAAAARLEAARAAVDLAQAELRRAEAERDYASQELQRARRLAERGNISESRLDQAESRMRSARADVAAAEAALRLRREELDEARAQLTQPSPRAHSPGSSCCITVTAPVSGEVLQVLRKSAGPVVEGAELLTIGDASELEVVVDLLSTDAVKVRPGAAVDVVGWGGEQPLKGTVRRVEPFGFTEVSALGIEEQRVNVIVDVDAAAARDAGLRHGFRVEPRITVWRGEDVLRLPLGALFRSADGHWAVFVSRDGRARLRNIEIGQTNSEVVEVPDGLEAGERVILFPSDRISEGTRIRPRG</sequence>
<evidence type="ECO:0000259" key="5">
    <source>
        <dbReference type="Pfam" id="PF25989"/>
    </source>
</evidence>
<dbReference type="InterPro" id="IPR058637">
    <property type="entry name" value="YknX-like_C"/>
</dbReference>
<feature type="domain" description="YknX-like C-terminal permuted SH3-like" evidence="5">
    <location>
        <begin position="332"/>
        <end position="399"/>
    </location>
</feature>
<name>A0A369TDN6_9PROT</name>
<evidence type="ECO:0000313" key="7">
    <source>
        <dbReference type="Proteomes" id="UP000253941"/>
    </source>
</evidence>
<accession>A0A369TDN6</accession>
<dbReference type="Gene3D" id="2.40.30.170">
    <property type="match status" value="1"/>
</dbReference>
<comment type="subcellular location">
    <subcellularLocation>
        <location evidence="1">Cell envelope</location>
    </subcellularLocation>
</comment>
<dbReference type="Pfam" id="PF25876">
    <property type="entry name" value="HH_MFP_RND"/>
    <property type="match status" value="1"/>
</dbReference>
<gene>
    <name evidence="6" type="ORF">DRB17_04030</name>
</gene>
<dbReference type="GO" id="GO:0030313">
    <property type="term" value="C:cell envelope"/>
    <property type="evidence" value="ECO:0007669"/>
    <property type="project" value="UniProtKB-SubCell"/>
</dbReference>
<evidence type="ECO:0000256" key="1">
    <source>
        <dbReference type="ARBA" id="ARBA00004196"/>
    </source>
</evidence>
<evidence type="ECO:0000313" key="6">
    <source>
        <dbReference type="EMBL" id="RDD62952.1"/>
    </source>
</evidence>
<dbReference type="EMBL" id="QPMH01000003">
    <property type="protein sequence ID" value="RDD62952.1"/>
    <property type="molecule type" value="Genomic_DNA"/>
</dbReference>
<dbReference type="InterPro" id="IPR058624">
    <property type="entry name" value="MdtA-like_HH"/>
</dbReference>
<organism evidence="6 7">
    <name type="scientific">Ferruginivarius sediminum</name>
    <dbReference type="NCBI Taxonomy" id="2661937"/>
    <lineage>
        <taxon>Bacteria</taxon>
        <taxon>Pseudomonadati</taxon>
        <taxon>Pseudomonadota</taxon>
        <taxon>Alphaproteobacteria</taxon>
        <taxon>Rhodospirillales</taxon>
        <taxon>Rhodospirillaceae</taxon>
        <taxon>Ferruginivarius</taxon>
    </lineage>
</organism>
<evidence type="ECO:0000256" key="2">
    <source>
        <dbReference type="ARBA" id="ARBA00023054"/>
    </source>
</evidence>
<dbReference type="PANTHER" id="PTHR32347:SF29">
    <property type="entry name" value="UPF0194 MEMBRANE PROTEIN YBHG"/>
    <property type="match status" value="1"/>
</dbReference>
<dbReference type="PANTHER" id="PTHR32347">
    <property type="entry name" value="EFFLUX SYSTEM COMPONENT YKNX-RELATED"/>
    <property type="match status" value="1"/>
</dbReference>
<dbReference type="RefSeq" id="WP_114580903.1">
    <property type="nucleotide sequence ID" value="NZ_QPMH01000003.1"/>
</dbReference>
<dbReference type="Proteomes" id="UP000253941">
    <property type="component" value="Unassembled WGS sequence"/>
</dbReference>
<dbReference type="AlphaFoldDB" id="A0A369TDN6"/>
<keyword evidence="2 3" id="KW-0175">Coiled coil</keyword>
<protein>
    <submittedName>
        <fullName evidence="6">HlyD family efflux transporter periplasmic adaptor subunit</fullName>
    </submittedName>
</protein>
<dbReference type="SUPFAM" id="SSF111369">
    <property type="entry name" value="HlyD-like secretion proteins"/>
    <property type="match status" value="1"/>
</dbReference>
<keyword evidence="7" id="KW-1185">Reference proteome</keyword>
<comment type="caution">
    <text evidence="6">The sequence shown here is derived from an EMBL/GenBank/DDBJ whole genome shotgun (WGS) entry which is preliminary data.</text>
</comment>
<evidence type="ECO:0000259" key="4">
    <source>
        <dbReference type="Pfam" id="PF25876"/>
    </source>
</evidence>
<dbReference type="Gene3D" id="2.40.50.100">
    <property type="match status" value="1"/>
</dbReference>
<feature type="domain" description="Multidrug resistance protein MdtA-like alpha-helical hairpin" evidence="4">
    <location>
        <begin position="119"/>
        <end position="177"/>
    </location>
</feature>
<dbReference type="Gene3D" id="2.40.420.20">
    <property type="match status" value="1"/>
</dbReference>